<name>A0A0N4W660_HAEPC</name>
<evidence type="ECO:0000313" key="2">
    <source>
        <dbReference type="EMBL" id="VDO26189.1"/>
    </source>
</evidence>
<dbReference type="SMART" id="SM00314">
    <property type="entry name" value="RA"/>
    <property type="match status" value="2"/>
</dbReference>
<organism evidence="4">
    <name type="scientific">Haemonchus placei</name>
    <name type="common">Barber's pole worm</name>
    <dbReference type="NCBI Taxonomy" id="6290"/>
    <lineage>
        <taxon>Eukaryota</taxon>
        <taxon>Metazoa</taxon>
        <taxon>Ecdysozoa</taxon>
        <taxon>Nematoda</taxon>
        <taxon>Chromadorea</taxon>
        <taxon>Rhabditida</taxon>
        <taxon>Rhabditina</taxon>
        <taxon>Rhabditomorpha</taxon>
        <taxon>Strongyloidea</taxon>
        <taxon>Trichostrongylidae</taxon>
        <taxon>Haemonchus</taxon>
    </lineage>
</organism>
<sequence length="545" mass="61842">MTVVPLSEREQLASLVEQWNENRLDLFHLSYPTEDLEIEGVMRFYFQDGGERVLTKCVRVSSTATTRAVVEALTDKFLPDLKMLSDDTYSLWEVHESGGERKLDDEEKPLLVQLTWHRDDREGRFLLRKNRQGLAPLATIQLPDEENIKRGTKRFSKREKKEMKKRHQKDIITVNTGREEALAPVTDLYCQCLHNLSSFYFVGSFSLNDFSLFVTGSLILIRVLIQVPPNSFTRTISNPEVVMKKRRERKLETKLKEMGHGGSLKIYGGELVPSRPYVTILVSMYDRGDKILAEALEKYGIDPSSAADYVLVEVSAGCRANRRFIFISYRVVRVTFWRYSFEIIRMYQLVGKCKKYQQKRRVEAKVPVSEQTTQSFNDLRNLPSEGRVIDADEAPLMQMASKGNGYPETYLALRRKPNRGSRVIVHDHANNVSDQPNAMSLSPREPSLHFLAPDGSPMNPPRALTLSGGVTEVGSDRALAQFSAQNICLEGEEMRGRHCVITYMDGIVTITPSASDAIIEVSVRVGIVGKAIVQQRLLFILKISC</sequence>
<dbReference type="InterPro" id="IPR029071">
    <property type="entry name" value="Ubiquitin-like_domsf"/>
</dbReference>
<reference evidence="2 3" key="2">
    <citation type="submission" date="2018-11" db="EMBL/GenBank/DDBJ databases">
        <authorList>
            <consortium name="Pathogen Informatics"/>
        </authorList>
    </citation>
    <scope>NUCLEOTIDE SEQUENCE [LARGE SCALE GENOMIC DNA]</scope>
    <source>
        <strain evidence="2 3">MHpl1</strain>
    </source>
</reference>
<reference evidence="4" key="1">
    <citation type="submission" date="2017-02" db="UniProtKB">
        <authorList>
            <consortium name="WormBaseParasite"/>
        </authorList>
    </citation>
    <scope>IDENTIFICATION</scope>
</reference>
<dbReference type="Gene3D" id="2.60.200.20">
    <property type="match status" value="1"/>
</dbReference>
<accession>A0A0N4W660</accession>
<dbReference type="PANTHER" id="PTHR10398">
    <property type="entry name" value="AFADIN"/>
    <property type="match status" value="1"/>
</dbReference>
<dbReference type="SUPFAM" id="SSF54236">
    <property type="entry name" value="Ubiquitin-like"/>
    <property type="match status" value="2"/>
</dbReference>
<dbReference type="Proteomes" id="UP000268014">
    <property type="component" value="Unassembled WGS sequence"/>
</dbReference>
<dbReference type="PANTHER" id="PTHR10398:SF2">
    <property type="entry name" value="AFADIN"/>
    <property type="match status" value="1"/>
</dbReference>
<dbReference type="STRING" id="6290.A0A0N4W660"/>
<feature type="domain" description="Ras-associating" evidence="1">
    <location>
        <begin position="260"/>
        <end position="315"/>
    </location>
</feature>
<evidence type="ECO:0000259" key="1">
    <source>
        <dbReference type="PROSITE" id="PS50200"/>
    </source>
</evidence>
<dbReference type="AlphaFoldDB" id="A0A0N4W660"/>
<dbReference type="Gene3D" id="3.10.20.90">
    <property type="entry name" value="Phosphatidylinositol 3-kinase Catalytic Subunit, Chain A, domain 1"/>
    <property type="match status" value="2"/>
</dbReference>
<feature type="domain" description="Ras-associating" evidence="1">
    <location>
        <begin position="39"/>
        <end position="132"/>
    </location>
</feature>
<proteinExistence type="predicted"/>
<dbReference type="InterPro" id="IPR008984">
    <property type="entry name" value="SMAD_FHA_dom_sf"/>
</dbReference>
<dbReference type="OrthoDB" id="6260541at2759"/>
<dbReference type="CDD" id="cd01782">
    <property type="entry name" value="RA1_Afadin"/>
    <property type="match status" value="1"/>
</dbReference>
<dbReference type="GO" id="GO:0032880">
    <property type="term" value="P:regulation of protein localization"/>
    <property type="evidence" value="ECO:0007669"/>
    <property type="project" value="TreeGrafter"/>
</dbReference>
<dbReference type="InterPro" id="IPR000159">
    <property type="entry name" value="RA_dom"/>
</dbReference>
<dbReference type="SUPFAM" id="SSF49879">
    <property type="entry name" value="SMAD/FHA domain"/>
    <property type="match status" value="1"/>
</dbReference>
<dbReference type="Pfam" id="PF00788">
    <property type="entry name" value="RA"/>
    <property type="match status" value="2"/>
</dbReference>
<dbReference type="InterPro" id="IPR028842">
    <property type="entry name" value="Afadin"/>
</dbReference>
<dbReference type="EMBL" id="UZAF01016347">
    <property type="protein sequence ID" value="VDO26189.1"/>
    <property type="molecule type" value="Genomic_DNA"/>
</dbReference>
<dbReference type="OMA" id="KEMTFGG"/>
<dbReference type="GO" id="GO:0007165">
    <property type="term" value="P:signal transduction"/>
    <property type="evidence" value="ECO:0007669"/>
    <property type="project" value="InterPro"/>
</dbReference>
<protein>
    <submittedName>
        <fullName evidence="4">Ras-associating domain-containing protein</fullName>
    </submittedName>
</protein>
<dbReference type="WBParaSite" id="HPLM_0000550501-mRNA-1">
    <property type="protein sequence ID" value="HPLM_0000550501-mRNA-1"/>
    <property type="gene ID" value="HPLM_0000550501"/>
</dbReference>
<dbReference type="PROSITE" id="PS50200">
    <property type="entry name" value="RA"/>
    <property type="match status" value="2"/>
</dbReference>
<keyword evidence="3" id="KW-1185">Reference proteome</keyword>
<evidence type="ECO:0000313" key="4">
    <source>
        <dbReference type="WBParaSite" id="HPLM_0000550501-mRNA-1"/>
    </source>
</evidence>
<dbReference type="GO" id="GO:0050839">
    <property type="term" value="F:cell adhesion molecule binding"/>
    <property type="evidence" value="ECO:0007669"/>
    <property type="project" value="TreeGrafter"/>
</dbReference>
<gene>
    <name evidence="2" type="ORF">HPLM_LOCUS5497</name>
</gene>
<dbReference type="GO" id="GO:0005912">
    <property type="term" value="C:adherens junction"/>
    <property type="evidence" value="ECO:0007669"/>
    <property type="project" value="TreeGrafter"/>
</dbReference>
<evidence type="ECO:0000313" key="3">
    <source>
        <dbReference type="Proteomes" id="UP000268014"/>
    </source>
</evidence>